<dbReference type="PANTHER" id="PTHR30558">
    <property type="entry name" value="EXBD MEMBRANE COMPONENT OF PMF-DRIVEN MACROMOLECULE IMPORT SYSTEM"/>
    <property type="match status" value="1"/>
</dbReference>
<dbReference type="AlphaFoldDB" id="A0A926S198"/>
<keyword evidence="6" id="KW-0472">Membrane</keyword>
<proteinExistence type="inferred from homology"/>
<comment type="caution">
    <text evidence="8">The sequence shown here is derived from an EMBL/GenBank/DDBJ whole genome shotgun (WGS) entry which is preliminary data.</text>
</comment>
<protein>
    <submittedName>
        <fullName evidence="8">Biopolymer transporter ExbD</fullName>
    </submittedName>
</protein>
<reference evidence="8" key="1">
    <citation type="submission" date="2020-09" db="EMBL/GenBank/DDBJ databases">
        <title>Novel species of Mucilaginibacter isolated from a glacier on the Tibetan Plateau.</title>
        <authorList>
            <person name="Liu Q."/>
            <person name="Xin Y.-H."/>
        </authorList>
    </citation>
    <scope>NUCLEOTIDE SEQUENCE</scope>
    <source>
        <strain evidence="8">ZB1P21</strain>
    </source>
</reference>
<evidence type="ECO:0000313" key="9">
    <source>
        <dbReference type="Proteomes" id="UP000619078"/>
    </source>
</evidence>
<dbReference type="EMBL" id="JACWMX010000004">
    <property type="protein sequence ID" value="MBD1393790.1"/>
    <property type="molecule type" value="Genomic_DNA"/>
</dbReference>
<dbReference type="Proteomes" id="UP000619078">
    <property type="component" value="Unassembled WGS sequence"/>
</dbReference>
<gene>
    <name evidence="8" type="ORF">IDJ76_11840</name>
</gene>
<organism evidence="8 9">
    <name type="scientific">Mucilaginibacter glaciei</name>
    <dbReference type="NCBI Taxonomy" id="2772109"/>
    <lineage>
        <taxon>Bacteria</taxon>
        <taxon>Pseudomonadati</taxon>
        <taxon>Bacteroidota</taxon>
        <taxon>Sphingobacteriia</taxon>
        <taxon>Sphingobacteriales</taxon>
        <taxon>Sphingobacteriaceae</taxon>
        <taxon>Mucilaginibacter</taxon>
    </lineage>
</organism>
<evidence type="ECO:0000256" key="7">
    <source>
        <dbReference type="RuleBase" id="RU003879"/>
    </source>
</evidence>
<dbReference type="GO" id="GO:0022857">
    <property type="term" value="F:transmembrane transporter activity"/>
    <property type="evidence" value="ECO:0007669"/>
    <property type="project" value="InterPro"/>
</dbReference>
<evidence type="ECO:0000256" key="1">
    <source>
        <dbReference type="ARBA" id="ARBA00004162"/>
    </source>
</evidence>
<keyword evidence="7" id="KW-0653">Protein transport</keyword>
<dbReference type="Pfam" id="PF02472">
    <property type="entry name" value="ExbD"/>
    <property type="match status" value="1"/>
</dbReference>
<dbReference type="PANTHER" id="PTHR30558:SF3">
    <property type="entry name" value="BIOPOLYMER TRANSPORT PROTEIN EXBD-RELATED"/>
    <property type="match status" value="1"/>
</dbReference>
<sequence>MARVKVPRKSTHIDMTAMCDVAFLLLTFFILTAKPRPQDPVPVDIPPSSYEVPIADENVLLLTVGQGKVFFTVDGADIRQQTLIQMGQKYNITFTPEEQKKFIVTNIFGVPISQLKAFLALDVEQRKNFKQPGIPHDTTANNELSDWIREARKVGASLHNKALFIAVKGDNKEEYPVIKDLITVFQKQKLNKFSLITTLRAAPKK</sequence>
<evidence type="ECO:0000256" key="3">
    <source>
        <dbReference type="ARBA" id="ARBA00022475"/>
    </source>
</evidence>
<dbReference type="RefSeq" id="WP_191163525.1">
    <property type="nucleotide sequence ID" value="NZ_JACWMX010000004.1"/>
</dbReference>
<keyword evidence="7" id="KW-0813">Transport</keyword>
<evidence type="ECO:0000313" key="8">
    <source>
        <dbReference type="EMBL" id="MBD1393790.1"/>
    </source>
</evidence>
<keyword evidence="3" id="KW-1003">Cell membrane</keyword>
<dbReference type="InterPro" id="IPR003400">
    <property type="entry name" value="ExbD"/>
</dbReference>
<keyword evidence="4 7" id="KW-0812">Transmembrane</keyword>
<evidence type="ECO:0000256" key="4">
    <source>
        <dbReference type="ARBA" id="ARBA00022692"/>
    </source>
</evidence>
<keyword evidence="5" id="KW-1133">Transmembrane helix</keyword>
<evidence type="ECO:0000256" key="2">
    <source>
        <dbReference type="ARBA" id="ARBA00005811"/>
    </source>
</evidence>
<dbReference type="GO" id="GO:0005886">
    <property type="term" value="C:plasma membrane"/>
    <property type="evidence" value="ECO:0007669"/>
    <property type="project" value="UniProtKB-SubCell"/>
</dbReference>
<comment type="subcellular location">
    <subcellularLocation>
        <location evidence="1">Cell membrane</location>
        <topology evidence="1">Single-pass membrane protein</topology>
    </subcellularLocation>
    <subcellularLocation>
        <location evidence="7">Cell membrane</location>
        <topology evidence="7">Single-pass type II membrane protein</topology>
    </subcellularLocation>
</comment>
<accession>A0A926S198</accession>
<evidence type="ECO:0000256" key="5">
    <source>
        <dbReference type="ARBA" id="ARBA00022989"/>
    </source>
</evidence>
<comment type="similarity">
    <text evidence="2 7">Belongs to the ExbD/TolR family.</text>
</comment>
<keyword evidence="9" id="KW-1185">Reference proteome</keyword>
<name>A0A926S198_9SPHI</name>
<dbReference type="GO" id="GO:0015031">
    <property type="term" value="P:protein transport"/>
    <property type="evidence" value="ECO:0007669"/>
    <property type="project" value="UniProtKB-KW"/>
</dbReference>
<evidence type="ECO:0000256" key="6">
    <source>
        <dbReference type="ARBA" id="ARBA00023136"/>
    </source>
</evidence>